<dbReference type="Proteomes" id="UP000031532">
    <property type="component" value="Unassembled WGS sequence"/>
</dbReference>
<dbReference type="InterPro" id="IPR041097">
    <property type="entry name" value="PKHD_C"/>
</dbReference>
<protein>
    <submittedName>
        <fullName evidence="9">Fe2+-dependent dioxygenase</fullName>
    </submittedName>
</protein>
<keyword evidence="5 7" id="KW-0560">Oxidoreductase</keyword>
<dbReference type="NCBIfam" id="NF003974">
    <property type="entry name" value="PRK05467.1-3"/>
    <property type="match status" value="1"/>
</dbReference>
<keyword evidence="4 7" id="KW-0223">Dioxygenase</keyword>
<gene>
    <name evidence="9" type="ORF">QH73_0016105</name>
</gene>
<dbReference type="PANTHER" id="PTHR41536">
    <property type="entry name" value="PKHD-TYPE HYDROXYLASE YBIX"/>
    <property type="match status" value="1"/>
</dbReference>
<dbReference type="Gene3D" id="4.10.860.20">
    <property type="entry name" value="Rabenosyn, Rab binding domain"/>
    <property type="match status" value="1"/>
</dbReference>
<feature type="binding site" evidence="7">
    <location>
        <position position="96"/>
    </location>
    <ligand>
        <name>Fe cation</name>
        <dbReference type="ChEBI" id="CHEBI:24875"/>
    </ligand>
</feature>
<evidence type="ECO:0000313" key="9">
    <source>
        <dbReference type="EMBL" id="NHC36150.1"/>
    </source>
</evidence>
<comment type="cofactor">
    <cofactor evidence="1 7">
        <name>L-ascorbate</name>
        <dbReference type="ChEBI" id="CHEBI:38290"/>
    </cofactor>
</comment>
<keyword evidence="2 7" id="KW-0479">Metal-binding</keyword>
<dbReference type="OrthoDB" id="9812472at2"/>
<evidence type="ECO:0000256" key="4">
    <source>
        <dbReference type="ARBA" id="ARBA00022964"/>
    </source>
</evidence>
<dbReference type="GO" id="GO:0031418">
    <property type="term" value="F:L-ascorbic acid binding"/>
    <property type="evidence" value="ECO:0007669"/>
    <property type="project" value="UniProtKB-KW"/>
</dbReference>
<dbReference type="Pfam" id="PF18331">
    <property type="entry name" value="PKHD_C"/>
    <property type="match status" value="1"/>
</dbReference>
<reference evidence="9 10" key="1">
    <citation type="journal article" date="2015" name="Genome Announc.">
        <title>Draft Genome Sequence of the Terrestrial Cyanobacterium Scytonema millei VB511283, Isolated from Eastern India.</title>
        <authorList>
            <person name="Sen D."/>
            <person name="Chandrababunaidu M.M."/>
            <person name="Singh D."/>
            <person name="Sanghi N."/>
            <person name="Ghorai A."/>
            <person name="Mishra G.P."/>
            <person name="Madduluri M."/>
            <person name="Adhikary S.P."/>
            <person name="Tripathy S."/>
        </authorList>
    </citation>
    <scope>NUCLEOTIDE SEQUENCE [LARGE SCALE GENOMIC DNA]</scope>
    <source>
        <strain evidence="9 10">VB511283</strain>
    </source>
</reference>
<organism evidence="9 10">
    <name type="scientific">Scytonema millei VB511283</name>
    <dbReference type="NCBI Taxonomy" id="1245923"/>
    <lineage>
        <taxon>Bacteria</taxon>
        <taxon>Bacillati</taxon>
        <taxon>Cyanobacteriota</taxon>
        <taxon>Cyanophyceae</taxon>
        <taxon>Nostocales</taxon>
        <taxon>Scytonemataceae</taxon>
        <taxon>Scytonema</taxon>
    </lineage>
</organism>
<evidence type="ECO:0000313" key="10">
    <source>
        <dbReference type="Proteomes" id="UP000031532"/>
    </source>
</evidence>
<keyword evidence="3 7" id="KW-0847">Vitamin C</keyword>
<dbReference type="GO" id="GO:0006879">
    <property type="term" value="P:intracellular iron ion homeostasis"/>
    <property type="evidence" value="ECO:0007669"/>
    <property type="project" value="TreeGrafter"/>
</dbReference>
<dbReference type="SMART" id="SM00702">
    <property type="entry name" value="P4Hc"/>
    <property type="match status" value="1"/>
</dbReference>
<comment type="cofactor">
    <cofactor evidence="7">
        <name>Fe(2+)</name>
        <dbReference type="ChEBI" id="CHEBI:29033"/>
    </cofactor>
    <text evidence="7">Binds 1 Fe(2+) ion per subunit.</text>
</comment>
<evidence type="ECO:0000256" key="2">
    <source>
        <dbReference type="ARBA" id="ARBA00022723"/>
    </source>
</evidence>
<sequence>MILCIGNILNLTELETTIAKLEMAEFVDGKATAGWHARQVKHNTQLPQSSPALASVRNIIDAALQRHALFQMAVRPYIVRPVTISRYEIGMSYGTHVDNALMYDPLMRSDVSMTLFLSNPTTYEGGELIIESTQGEVAFKLPAGSAIVYPSSTLHRVETVTQGVRLAAVTWIQSLVRDPQQREILFDLDTARQTLFEASGKTPVFDLISKSHANLLRQWTEF</sequence>
<dbReference type="RefSeq" id="WP_039717150.1">
    <property type="nucleotide sequence ID" value="NZ_JTJC03000004.1"/>
</dbReference>
<evidence type="ECO:0000256" key="1">
    <source>
        <dbReference type="ARBA" id="ARBA00001961"/>
    </source>
</evidence>
<dbReference type="PROSITE" id="PS51471">
    <property type="entry name" value="FE2OG_OXY"/>
    <property type="match status" value="1"/>
</dbReference>
<dbReference type="AlphaFoldDB" id="A0A9X5I5L4"/>
<comment type="caution">
    <text evidence="9">The sequence shown here is derived from an EMBL/GenBank/DDBJ whole genome shotgun (WGS) entry which is preliminary data.</text>
</comment>
<dbReference type="NCBIfam" id="NF003975">
    <property type="entry name" value="PRK05467.1-4"/>
    <property type="match status" value="1"/>
</dbReference>
<dbReference type="HAMAP" id="MF_00657">
    <property type="entry name" value="Hydroxyl_YbiX"/>
    <property type="match status" value="1"/>
</dbReference>
<evidence type="ECO:0000256" key="3">
    <source>
        <dbReference type="ARBA" id="ARBA00022896"/>
    </source>
</evidence>
<proteinExistence type="inferred from homology"/>
<evidence type="ECO:0000256" key="6">
    <source>
        <dbReference type="ARBA" id="ARBA00023004"/>
    </source>
</evidence>
<dbReference type="InterPro" id="IPR005123">
    <property type="entry name" value="Oxoglu/Fe-dep_dioxygenase_dom"/>
</dbReference>
<dbReference type="Pfam" id="PF13640">
    <property type="entry name" value="2OG-FeII_Oxy_3"/>
    <property type="match status" value="1"/>
</dbReference>
<feature type="domain" description="Fe2OG dioxygenase" evidence="8">
    <location>
        <begin position="75"/>
        <end position="174"/>
    </location>
</feature>
<keyword evidence="6 7" id="KW-0408">Iron</keyword>
<feature type="binding site" evidence="7">
    <location>
        <position position="98"/>
    </location>
    <ligand>
        <name>Fe cation</name>
        <dbReference type="ChEBI" id="CHEBI:24875"/>
    </ligand>
</feature>
<dbReference type="GO" id="GO:0006974">
    <property type="term" value="P:DNA damage response"/>
    <property type="evidence" value="ECO:0007669"/>
    <property type="project" value="TreeGrafter"/>
</dbReference>
<dbReference type="InterPro" id="IPR006620">
    <property type="entry name" value="Pro_4_hyd_alph"/>
</dbReference>
<dbReference type="GO" id="GO:0005506">
    <property type="term" value="F:iron ion binding"/>
    <property type="evidence" value="ECO:0007669"/>
    <property type="project" value="UniProtKB-UniRule"/>
</dbReference>
<accession>A0A9X5I5L4</accession>
<feature type="binding site" evidence="7">
    <location>
        <position position="155"/>
    </location>
    <ligand>
        <name>Fe cation</name>
        <dbReference type="ChEBI" id="CHEBI:24875"/>
    </ligand>
</feature>
<dbReference type="InterPro" id="IPR023550">
    <property type="entry name" value="PKHD_hydroxylase"/>
</dbReference>
<dbReference type="Gene3D" id="2.60.120.620">
    <property type="entry name" value="q2cbj1_9rhob like domain"/>
    <property type="match status" value="1"/>
</dbReference>
<dbReference type="EMBL" id="JTJC03000004">
    <property type="protein sequence ID" value="NHC36150.1"/>
    <property type="molecule type" value="Genomic_DNA"/>
</dbReference>
<evidence type="ECO:0000256" key="7">
    <source>
        <dbReference type="HAMAP-Rule" id="MF_00657"/>
    </source>
</evidence>
<evidence type="ECO:0000259" key="8">
    <source>
        <dbReference type="PROSITE" id="PS51471"/>
    </source>
</evidence>
<feature type="binding site" evidence="7">
    <location>
        <position position="165"/>
    </location>
    <ligand>
        <name>2-oxoglutarate</name>
        <dbReference type="ChEBI" id="CHEBI:16810"/>
    </ligand>
</feature>
<name>A0A9X5I5L4_9CYAN</name>
<dbReference type="InterPro" id="IPR044862">
    <property type="entry name" value="Pro_4_hyd_alph_FE2OG_OXY"/>
</dbReference>
<keyword evidence="10" id="KW-1185">Reference proteome</keyword>
<dbReference type="GO" id="GO:0016706">
    <property type="term" value="F:2-oxoglutarate-dependent dioxygenase activity"/>
    <property type="evidence" value="ECO:0007669"/>
    <property type="project" value="UniProtKB-UniRule"/>
</dbReference>
<dbReference type="PANTHER" id="PTHR41536:SF1">
    <property type="entry name" value="PKHD-TYPE HYDROXYLASE YBIX"/>
    <property type="match status" value="1"/>
</dbReference>
<evidence type="ECO:0000256" key="5">
    <source>
        <dbReference type="ARBA" id="ARBA00023002"/>
    </source>
</evidence>